<protein>
    <submittedName>
        <fullName evidence="2">Uncharacterized protein</fullName>
    </submittedName>
</protein>
<gene>
    <name evidence="2" type="ORF">FVEG_16521</name>
</gene>
<dbReference type="RefSeq" id="XP_018755839.1">
    <property type="nucleotide sequence ID" value="XM_018905741.1"/>
</dbReference>
<dbReference type="Proteomes" id="UP000009096">
    <property type="component" value="Chromosome 5"/>
</dbReference>
<dbReference type="KEGG" id="fvr:FVEG_16521"/>
<keyword evidence="1" id="KW-0472">Membrane</keyword>
<evidence type="ECO:0000256" key="1">
    <source>
        <dbReference type="SAM" id="Phobius"/>
    </source>
</evidence>
<keyword evidence="1" id="KW-1133">Transmembrane helix</keyword>
<sequence length="135" mass="14998">MACDLQWTAALVFCLELTLPIIWVSSDHLSLLGNDLRRKTFLLLYTSASITWFTLATTTRDIAQVAIMVLISINACTFHPLLTFIPSFLVSLLMCLVLALVVSLVLDTIPNRSRCAVFTNVVTTSSSLLHVELQR</sequence>
<name>W7MDL2_GIBM7</name>
<dbReference type="GeneID" id="30073397"/>
<keyword evidence="1" id="KW-0812">Transmembrane</keyword>
<feature type="transmembrane region" description="Helical" evidence="1">
    <location>
        <begin position="88"/>
        <end position="106"/>
    </location>
</feature>
<dbReference type="EMBL" id="DS022253">
    <property type="protein sequence ID" value="EWG49648.1"/>
    <property type="molecule type" value="Genomic_DNA"/>
</dbReference>
<feature type="transmembrane region" description="Helical" evidence="1">
    <location>
        <begin position="7"/>
        <end position="24"/>
    </location>
</feature>
<dbReference type="AlphaFoldDB" id="W7MDL2"/>
<keyword evidence="3" id="KW-1185">Reference proteome</keyword>
<proteinExistence type="predicted"/>
<reference evidence="2 3" key="1">
    <citation type="journal article" date="2010" name="Nature">
        <title>Comparative genomics reveals mobile pathogenicity chromosomes in Fusarium.</title>
        <authorList>
            <person name="Ma L.J."/>
            <person name="van der Does H.C."/>
            <person name="Borkovich K.A."/>
            <person name="Coleman J.J."/>
            <person name="Daboussi M.J."/>
            <person name="Di Pietro A."/>
            <person name="Dufresne M."/>
            <person name="Freitag M."/>
            <person name="Grabherr M."/>
            <person name="Henrissat B."/>
            <person name="Houterman P.M."/>
            <person name="Kang S."/>
            <person name="Shim W.B."/>
            <person name="Woloshuk C."/>
            <person name="Xie X."/>
            <person name="Xu J.R."/>
            <person name="Antoniw J."/>
            <person name="Baker S.E."/>
            <person name="Bluhm B.H."/>
            <person name="Breakspear A."/>
            <person name="Brown D.W."/>
            <person name="Butchko R.A."/>
            <person name="Chapman S."/>
            <person name="Coulson R."/>
            <person name="Coutinho P.M."/>
            <person name="Danchin E.G."/>
            <person name="Diener A."/>
            <person name="Gale L.R."/>
            <person name="Gardiner D.M."/>
            <person name="Goff S."/>
            <person name="Hammond-Kosack K.E."/>
            <person name="Hilburn K."/>
            <person name="Hua-Van A."/>
            <person name="Jonkers W."/>
            <person name="Kazan K."/>
            <person name="Kodira C.D."/>
            <person name="Koehrsen M."/>
            <person name="Kumar L."/>
            <person name="Lee Y.H."/>
            <person name="Li L."/>
            <person name="Manners J.M."/>
            <person name="Miranda-Saavedra D."/>
            <person name="Mukherjee M."/>
            <person name="Park G."/>
            <person name="Park J."/>
            <person name="Park S.Y."/>
            <person name="Proctor R.H."/>
            <person name="Regev A."/>
            <person name="Ruiz-Roldan M.C."/>
            <person name="Sain D."/>
            <person name="Sakthikumar S."/>
            <person name="Sykes S."/>
            <person name="Schwartz D.C."/>
            <person name="Turgeon B.G."/>
            <person name="Wapinski I."/>
            <person name="Yoder O."/>
            <person name="Young S."/>
            <person name="Zeng Q."/>
            <person name="Zhou S."/>
            <person name="Galagan J."/>
            <person name="Cuomo C.A."/>
            <person name="Kistler H.C."/>
            <person name="Rep M."/>
        </authorList>
    </citation>
    <scope>NUCLEOTIDE SEQUENCE [LARGE SCALE GENOMIC DNA]</scope>
    <source>
        <strain evidence="3">M3125 / FGSC 7600</strain>
    </source>
</reference>
<dbReference type="EMBL" id="CM000582">
    <property type="protein sequence ID" value="EWG49648.1"/>
    <property type="molecule type" value="Genomic_DNA"/>
</dbReference>
<dbReference type="VEuPathDB" id="FungiDB:FVEG_16521"/>
<organism evidence="2 3">
    <name type="scientific">Gibberella moniliformis (strain M3125 / FGSC 7600)</name>
    <name type="common">Maize ear and stalk rot fungus</name>
    <name type="synonym">Fusarium verticillioides</name>
    <dbReference type="NCBI Taxonomy" id="334819"/>
    <lineage>
        <taxon>Eukaryota</taxon>
        <taxon>Fungi</taxon>
        <taxon>Dikarya</taxon>
        <taxon>Ascomycota</taxon>
        <taxon>Pezizomycotina</taxon>
        <taxon>Sordariomycetes</taxon>
        <taxon>Hypocreomycetidae</taxon>
        <taxon>Hypocreales</taxon>
        <taxon>Nectriaceae</taxon>
        <taxon>Fusarium</taxon>
        <taxon>Fusarium fujikuroi species complex</taxon>
    </lineage>
</organism>
<evidence type="ECO:0000313" key="3">
    <source>
        <dbReference type="Proteomes" id="UP000009096"/>
    </source>
</evidence>
<evidence type="ECO:0000313" key="2">
    <source>
        <dbReference type="EMBL" id="EWG49648.1"/>
    </source>
</evidence>
<accession>W7MDL2</accession>